<protein>
    <recommendedName>
        <fullName evidence="12">B-like cyclin</fullName>
    </recommendedName>
</protein>
<dbReference type="InterPro" id="IPR039361">
    <property type="entry name" value="Cyclin"/>
</dbReference>
<evidence type="ECO:0000256" key="1">
    <source>
        <dbReference type="ARBA" id="ARBA00006955"/>
    </source>
</evidence>
<keyword evidence="2" id="KW-0132">Cell division</keyword>
<feature type="domain" description="Cyclin-like" evidence="8">
    <location>
        <begin position="422"/>
        <end position="510"/>
    </location>
</feature>
<name>A0A8X8D025_POPTO</name>
<dbReference type="OrthoDB" id="5590282at2759"/>
<dbReference type="CDD" id="cd20506">
    <property type="entry name" value="CYCLIN_AtCycA-like_rpt2"/>
    <property type="match status" value="1"/>
</dbReference>
<feature type="region of interest" description="Disordered" evidence="6">
    <location>
        <begin position="32"/>
        <end position="65"/>
    </location>
</feature>
<evidence type="ECO:0000259" key="9">
    <source>
        <dbReference type="SMART" id="SM01332"/>
    </source>
</evidence>
<dbReference type="InterPro" id="IPR048258">
    <property type="entry name" value="Cyclins_cyclin-box"/>
</dbReference>
<feature type="domain" description="Cyclin C-terminal" evidence="9">
    <location>
        <begin position="418"/>
        <end position="541"/>
    </location>
</feature>
<evidence type="ECO:0000259" key="8">
    <source>
        <dbReference type="SMART" id="SM00385"/>
    </source>
</evidence>
<evidence type="ECO:0000256" key="5">
    <source>
        <dbReference type="RuleBase" id="RU000383"/>
    </source>
</evidence>
<dbReference type="InterPro" id="IPR004367">
    <property type="entry name" value="Cyclin_C-dom"/>
</dbReference>
<dbReference type="AlphaFoldDB" id="A0A8X8D025"/>
<keyword evidence="3 5" id="KW-0195">Cyclin</keyword>
<dbReference type="InterPro" id="IPR013763">
    <property type="entry name" value="Cyclin-like_dom"/>
</dbReference>
<evidence type="ECO:0000256" key="2">
    <source>
        <dbReference type="ARBA" id="ARBA00022618"/>
    </source>
</evidence>
<evidence type="ECO:0000256" key="7">
    <source>
        <dbReference type="SAM" id="Phobius"/>
    </source>
</evidence>
<keyword evidence="4" id="KW-0131">Cell cycle</keyword>
<evidence type="ECO:0008006" key="12">
    <source>
        <dbReference type="Google" id="ProtNLM"/>
    </source>
</evidence>
<keyword evidence="11" id="KW-1185">Reference proteome</keyword>
<keyword evidence="7" id="KW-1133">Transmembrane helix</keyword>
<comment type="similarity">
    <text evidence="1">Belongs to the cyclin family. Cyclin AB subfamily.</text>
</comment>
<gene>
    <name evidence="10" type="ORF">POTOM_024165</name>
</gene>
<keyword evidence="7" id="KW-0472">Membrane</keyword>
<dbReference type="PANTHER" id="PTHR10177">
    <property type="entry name" value="CYCLINS"/>
    <property type="match status" value="1"/>
</dbReference>
<dbReference type="InterPro" id="IPR006671">
    <property type="entry name" value="Cyclin_N"/>
</dbReference>
<evidence type="ECO:0000256" key="6">
    <source>
        <dbReference type="SAM" id="MobiDB-lite"/>
    </source>
</evidence>
<dbReference type="FunFam" id="1.10.472.10:FF:000013">
    <property type="entry name" value="Cyclin A1"/>
    <property type="match status" value="1"/>
</dbReference>
<evidence type="ECO:0000256" key="3">
    <source>
        <dbReference type="ARBA" id="ARBA00023127"/>
    </source>
</evidence>
<dbReference type="GO" id="GO:0051301">
    <property type="term" value="P:cell division"/>
    <property type="evidence" value="ECO:0007669"/>
    <property type="project" value="UniProtKB-KW"/>
</dbReference>
<feature type="domain" description="Cyclin-like" evidence="8">
    <location>
        <begin position="266"/>
        <end position="350"/>
    </location>
</feature>
<dbReference type="Pfam" id="PF00134">
    <property type="entry name" value="Cyclin_N"/>
    <property type="match status" value="1"/>
</dbReference>
<evidence type="ECO:0000313" key="11">
    <source>
        <dbReference type="Proteomes" id="UP000886885"/>
    </source>
</evidence>
<comment type="caution">
    <text evidence="10">The sequence shown here is derived from an EMBL/GenBank/DDBJ whole genome shotgun (WGS) entry which is preliminary data.</text>
</comment>
<dbReference type="InterPro" id="IPR046965">
    <property type="entry name" value="Cyclin_A/B-like"/>
</dbReference>
<reference evidence="10" key="1">
    <citation type="journal article" date="2020" name="bioRxiv">
        <title>Hybrid origin of Populus tomentosa Carr. identified through genome sequencing and phylogenomic analysis.</title>
        <authorList>
            <person name="An X."/>
            <person name="Gao K."/>
            <person name="Chen Z."/>
            <person name="Li J."/>
            <person name="Yang X."/>
            <person name="Yang X."/>
            <person name="Zhou J."/>
            <person name="Guo T."/>
            <person name="Zhao T."/>
            <person name="Huang S."/>
            <person name="Miao D."/>
            <person name="Khan W.U."/>
            <person name="Rao P."/>
            <person name="Ye M."/>
            <person name="Lei B."/>
            <person name="Liao W."/>
            <person name="Wang J."/>
            <person name="Ji L."/>
            <person name="Li Y."/>
            <person name="Guo B."/>
            <person name="Mustafa N.S."/>
            <person name="Li S."/>
            <person name="Yun Q."/>
            <person name="Keller S.R."/>
            <person name="Mao J."/>
            <person name="Zhang R."/>
            <person name="Strauss S.H."/>
        </authorList>
    </citation>
    <scope>NUCLEOTIDE SEQUENCE</scope>
    <source>
        <strain evidence="10">GM15</strain>
        <tissue evidence="10">Leaf</tissue>
    </source>
</reference>
<organism evidence="10 11">
    <name type="scientific">Populus tomentosa</name>
    <name type="common">Chinese white poplar</name>
    <dbReference type="NCBI Taxonomy" id="118781"/>
    <lineage>
        <taxon>Eukaryota</taxon>
        <taxon>Viridiplantae</taxon>
        <taxon>Streptophyta</taxon>
        <taxon>Embryophyta</taxon>
        <taxon>Tracheophyta</taxon>
        <taxon>Spermatophyta</taxon>
        <taxon>Magnoliopsida</taxon>
        <taxon>eudicotyledons</taxon>
        <taxon>Gunneridae</taxon>
        <taxon>Pentapetalae</taxon>
        <taxon>rosids</taxon>
        <taxon>fabids</taxon>
        <taxon>Malpighiales</taxon>
        <taxon>Salicaceae</taxon>
        <taxon>Saliceae</taxon>
        <taxon>Populus</taxon>
    </lineage>
</organism>
<sequence>MNKENATAAKLEEPAARITRARAKALGTSVGIYPASKPSFKQEQRHPLRAKTKRAASDENKSASTSIAGFKHKRRAVLKDVSNIFCENSHQNRINATKQHTTKLARKCPPKTNAEVAARISMKISPVQEDVKEKLAEELSKIRMGEAQSFTSPAKLEVKQDSLCHGTGEDGVADPMLLIPVSTKFSGVESPLKKEVNKISKKLDASSGASVVDIDLNIKDPQLCSLYAPHIYKNIRVKELDLRPSVDYMEKLQRDISPGMRGILIDWLVEVSEEYTLVPDTLYLAVNLIDRFLSQNYIEKQRLQLLGVTCMLIASKYEEIIPPRVEGFCFITDNTYTRGEENFVCLYFKSLSLWNFSIPILRKINSAKSPCLRALASLALAEIPICISILILVPLLSMMVLKMESQVLNFLYFQLSVPTTKTFLRRFIQAAQASCKVPCVELVFLANYLAELTLVEYNFLKFLPSLIAASAVFLARWTLDQSDHPWNSTLEHYTRYTSSELKTTVLALEDLQLNTNGCCLNAIRDKYRQQKFKSVATLTSVRPVSSLF</sequence>
<dbReference type="SMART" id="SM01332">
    <property type="entry name" value="Cyclin_C"/>
    <property type="match status" value="1"/>
</dbReference>
<dbReference type="EMBL" id="JAAWWB010000011">
    <property type="protein sequence ID" value="KAG6772745.1"/>
    <property type="molecule type" value="Genomic_DNA"/>
</dbReference>
<dbReference type="PIRSF" id="PIRSF001771">
    <property type="entry name" value="Cyclin_A_B_D_E"/>
    <property type="match status" value="1"/>
</dbReference>
<accession>A0A8X8D025</accession>
<dbReference type="SMART" id="SM00385">
    <property type="entry name" value="CYCLIN"/>
    <property type="match status" value="2"/>
</dbReference>
<keyword evidence="7" id="KW-0812">Transmembrane</keyword>
<dbReference type="Proteomes" id="UP000886885">
    <property type="component" value="Chromosome 6A"/>
</dbReference>
<evidence type="ECO:0000256" key="4">
    <source>
        <dbReference type="ARBA" id="ARBA00023306"/>
    </source>
</evidence>
<proteinExistence type="inferred from homology"/>
<dbReference type="Pfam" id="PF02984">
    <property type="entry name" value="Cyclin_C"/>
    <property type="match status" value="1"/>
</dbReference>
<evidence type="ECO:0000313" key="10">
    <source>
        <dbReference type="EMBL" id="KAG6772745.1"/>
    </source>
</evidence>
<dbReference type="FunFam" id="1.10.472.10:FF:000167">
    <property type="entry name" value="Mitotic cyclin 6"/>
    <property type="match status" value="1"/>
</dbReference>
<dbReference type="PROSITE" id="PS00292">
    <property type="entry name" value="CYCLINS"/>
    <property type="match status" value="1"/>
</dbReference>
<feature type="transmembrane region" description="Helical" evidence="7">
    <location>
        <begin position="374"/>
        <end position="396"/>
    </location>
</feature>